<dbReference type="Proteomes" id="UP000789375">
    <property type="component" value="Unassembled WGS sequence"/>
</dbReference>
<dbReference type="EMBL" id="CAJVPP010001682">
    <property type="protein sequence ID" value="CAG8568362.1"/>
    <property type="molecule type" value="Genomic_DNA"/>
</dbReference>
<evidence type="ECO:0000313" key="2">
    <source>
        <dbReference type="Proteomes" id="UP000789375"/>
    </source>
</evidence>
<protein>
    <submittedName>
        <fullName evidence="1">1366_t:CDS:1</fullName>
    </submittedName>
</protein>
<reference evidence="1" key="1">
    <citation type="submission" date="2021-06" db="EMBL/GenBank/DDBJ databases">
        <authorList>
            <person name="Kallberg Y."/>
            <person name="Tangrot J."/>
            <person name="Rosling A."/>
        </authorList>
    </citation>
    <scope>NUCLEOTIDE SEQUENCE</scope>
    <source>
        <strain evidence="1">87-6 pot B 2015</strain>
    </source>
</reference>
<gene>
    <name evidence="1" type="ORF">FMOSSE_LOCUS7324</name>
</gene>
<comment type="caution">
    <text evidence="1">The sequence shown here is derived from an EMBL/GenBank/DDBJ whole genome shotgun (WGS) entry which is preliminary data.</text>
</comment>
<name>A0A9N9BJX8_FUNMO</name>
<evidence type="ECO:0000313" key="1">
    <source>
        <dbReference type="EMBL" id="CAG8568362.1"/>
    </source>
</evidence>
<proteinExistence type="predicted"/>
<accession>A0A9N9BJX8</accession>
<dbReference type="AlphaFoldDB" id="A0A9N9BJX8"/>
<organism evidence="1 2">
    <name type="scientific">Funneliformis mosseae</name>
    <name type="common">Endomycorrhizal fungus</name>
    <name type="synonym">Glomus mosseae</name>
    <dbReference type="NCBI Taxonomy" id="27381"/>
    <lineage>
        <taxon>Eukaryota</taxon>
        <taxon>Fungi</taxon>
        <taxon>Fungi incertae sedis</taxon>
        <taxon>Mucoromycota</taxon>
        <taxon>Glomeromycotina</taxon>
        <taxon>Glomeromycetes</taxon>
        <taxon>Glomerales</taxon>
        <taxon>Glomeraceae</taxon>
        <taxon>Funneliformis</taxon>
    </lineage>
</organism>
<sequence length="109" mass="12526">MTLYKKDDKIEYEKTPGSKKQGYIVTVLGKKNPSAKQTYAVGDTLNSNRTIDEVEYEMSDGKKEGFVIDVLPKKLNEEQQYIVVPTKTTKKKDGSYVYEEKHKMKLKAK</sequence>
<keyword evidence="2" id="KW-1185">Reference proteome</keyword>